<accession>A0A286TBM0</accession>
<reference evidence="1 2" key="1">
    <citation type="journal article" date="2017" name="Biosci. Biotechnol. Biochem.">
        <title>Identification and characterization of a sulfoglycosidase from Bifidobacterium bifidum implicated in mucin glycan utilization.</title>
        <authorList>
            <person name="Katoh T."/>
            <person name="Maeshibu T."/>
            <person name="Kikkawa K."/>
            <person name="Gotoh A."/>
            <person name="Tomabechi Y."/>
            <person name="Nakamura M."/>
            <person name="Liao W.-H."/>
            <person name="Yamaguchi M."/>
            <person name="Ashida H."/>
            <person name="Yamamoto K."/>
            <person name="Katayama T."/>
        </authorList>
    </citation>
    <scope>NUCLEOTIDE SEQUENCE [LARGE SCALE GENOMIC DNA]</scope>
    <source>
        <strain evidence="1 2">JCM 7004</strain>
    </source>
</reference>
<organism evidence="1 2">
    <name type="scientific">Bifidobacterium bifidum LMG 13195</name>
    <dbReference type="NCBI Taxonomy" id="1207542"/>
    <lineage>
        <taxon>Bacteria</taxon>
        <taxon>Bacillati</taxon>
        <taxon>Actinomycetota</taxon>
        <taxon>Actinomycetes</taxon>
        <taxon>Bifidobacteriales</taxon>
        <taxon>Bifidobacteriaceae</taxon>
        <taxon>Bifidobacterium</taxon>
    </lineage>
</organism>
<evidence type="ECO:0000313" key="2">
    <source>
        <dbReference type="Proteomes" id="UP000262177"/>
    </source>
</evidence>
<name>A0A286TBM0_BIFBI</name>
<proteinExistence type="predicted"/>
<dbReference type="AlphaFoldDB" id="A0A286TBM0"/>
<dbReference type="EMBL" id="AP018131">
    <property type="protein sequence ID" value="BBA47617.1"/>
    <property type="molecule type" value="Genomic_DNA"/>
</dbReference>
<protein>
    <submittedName>
        <fullName evidence="1">Uncharacterized protein</fullName>
    </submittedName>
</protein>
<evidence type="ECO:0000313" key="1">
    <source>
        <dbReference type="EMBL" id="BBA47617.1"/>
    </source>
</evidence>
<dbReference type="Proteomes" id="UP000262177">
    <property type="component" value="Chromosome"/>
</dbReference>
<sequence>MAVQQAAISRRVSRSIRRWRNVGRFSFSNIEKVTMQAW</sequence>
<gene>
    <name evidence="1" type="ORF">BBJK_00854</name>
</gene>